<proteinExistence type="predicted"/>
<evidence type="ECO:0000256" key="1">
    <source>
        <dbReference type="SAM" id="Phobius"/>
    </source>
</evidence>
<accession>A0A3B0TYE2</accession>
<feature type="transmembrane region" description="Helical" evidence="1">
    <location>
        <begin position="12"/>
        <end position="32"/>
    </location>
</feature>
<dbReference type="AlphaFoldDB" id="A0A3B0TYE2"/>
<reference evidence="2" key="1">
    <citation type="submission" date="2018-06" db="EMBL/GenBank/DDBJ databases">
        <authorList>
            <person name="Zhirakovskaya E."/>
        </authorList>
    </citation>
    <scope>NUCLEOTIDE SEQUENCE</scope>
</reference>
<keyword evidence="1" id="KW-0472">Membrane</keyword>
<dbReference type="EMBL" id="UOEQ01000488">
    <property type="protein sequence ID" value="VAW23801.1"/>
    <property type="molecule type" value="Genomic_DNA"/>
</dbReference>
<keyword evidence="1" id="KW-0812">Transmembrane</keyword>
<evidence type="ECO:0000313" key="2">
    <source>
        <dbReference type="EMBL" id="VAW23801.1"/>
    </source>
</evidence>
<protein>
    <submittedName>
        <fullName evidence="2">Uncharacterized protein</fullName>
    </submittedName>
</protein>
<organism evidence="2">
    <name type="scientific">hydrothermal vent metagenome</name>
    <dbReference type="NCBI Taxonomy" id="652676"/>
    <lineage>
        <taxon>unclassified sequences</taxon>
        <taxon>metagenomes</taxon>
        <taxon>ecological metagenomes</taxon>
    </lineage>
</organism>
<sequence length="36" mass="4181">MFIDSVTYLYENYWFVLLLALLIGFVVGWKSYASAS</sequence>
<gene>
    <name evidence="2" type="ORF">MNBD_ALPHA11-993</name>
</gene>
<name>A0A3B0TYE2_9ZZZZ</name>
<keyword evidence="1" id="KW-1133">Transmembrane helix</keyword>